<accession>R1CS54</accession>
<dbReference type="RefSeq" id="WP_006316943.1">
    <property type="nucleotide sequence ID" value="NZ_ARZA01000268.1"/>
</dbReference>
<proteinExistence type="predicted"/>
<comment type="caution">
    <text evidence="1">The sequence shown here is derived from an EMBL/GenBank/DDBJ whole genome shotgun (WGS) entry which is preliminary data.</text>
</comment>
<keyword evidence="2" id="KW-1185">Reference proteome</keyword>
<evidence type="ECO:0008006" key="3">
    <source>
        <dbReference type="Google" id="ProtNLM"/>
    </source>
</evidence>
<dbReference type="Proteomes" id="UP000013378">
    <property type="component" value="Unassembled WGS sequence"/>
</dbReference>
<dbReference type="AlphaFoldDB" id="R1CS54"/>
<gene>
    <name evidence="1" type="ORF">L21TH_2430</name>
</gene>
<reference evidence="1 2" key="1">
    <citation type="journal article" date="2015" name="Geomicrobiol. J.">
        <title>Caldisalinibacter kiritimatiensis gen. nov., sp. nov., a moderately thermohalophilic thiosulfate-reducing bacterium from a hypersaline microbial mat.</title>
        <authorList>
            <person name="Ben Hania W."/>
            <person name="Joseph M."/>
            <person name="Fiebig A."/>
            <person name="Bunk B."/>
            <person name="Klenk H.-P."/>
            <person name="Fardeau M.-L."/>
            <person name="Spring S."/>
        </authorList>
    </citation>
    <scope>NUCLEOTIDE SEQUENCE [LARGE SCALE GENOMIC DNA]</scope>
    <source>
        <strain evidence="1 2">L21-TH-D2</strain>
    </source>
</reference>
<name>R1CS54_9FIRM</name>
<evidence type="ECO:0000313" key="2">
    <source>
        <dbReference type="Proteomes" id="UP000013378"/>
    </source>
</evidence>
<protein>
    <recommendedName>
        <fullName evidence="3">DUF5132 domain-containing protein</fullName>
    </recommendedName>
</protein>
<organism evidence="1 2">
    <name type="scientific">Caldisalinibacter kiritimatiensis</name>
    <dbReference type="NCBI Taxonomy" id="1304284"/>
    <lineage>
        <taxon>Bacteria</taxon>
        <taxon>Bacillati</taxon>
        <taxon>Bacillota</taxon>
        <taxon>Tissierellia</taxon>
        <taxon>Tissierellales</taxon>
        <taxon>Thermohalobacteraceae</taxon>
        <taxon>Caldisalinibacter</taxon>
    </lineage>
</organism>
<dbReference type="STRING" id="1304284.L21TH_2430"/>
<dbReference type="OrthoDB" id="1955720at2"/>
<sequence length="81" mass="9248">MEPLGIVYGVLTFYGIKGLKKPMRKAAVFTTSQLFKALDKTKETAYNVKEGFEDIIAEAHYENMKRNKSIMSDYFEEGGEE</sequence>
<dbReference type="EMBL" id="ARZA01000268">
    <property type="protein sequence ID" value="EOC99518.1"/>
    <property type="molecule type" value="Genomic_DNA"/>
</dbReference>
<evidence type="ECO:0000313" key="1">
    <source>
        <dbReference type="EMBL" id="EOC99518.1"/>
    </source>
</evidence>